<dbReference type="Proteomes" id="UP001152607">
    <property type="component" value="Unassembled WGS sequence"/>
</dbReference>
<reference evidence="1" key="1">
    <citation type="submission" date="2023-01" db="EMBL/GenBank/DDBJ databases">
        <authorList>
            <person name="Van Ghelder C."/>
            <person name="Rancurel C."/>
        </authorList>
    </citation>
    <scope>NUCLEOTIDE SEQUENCE</scope>
    <source>
        <strain evidence="1">CNCM I-4278</strain>
    </source>
</reference>
<proteinExistence type="predicted"/>
<comment type="caution">
    <text evidence="1">The sequence shown here is derived from an EMBL/GenBank/DDBJ whole genome shotgun (WGS) entry which is preliminary data.</text>
</comment>
<dbReference type="EMBL" id="CAOQHR010000009">
    <property type="protein sequence ID" value="CAI6339192.1"/>
    <property type="molecule type" value="Genomic_DNA"/>
</dbReference>
<name>A0A9W4UQB9_9PLEO</name>
<organism evidence="1 2">
    <name type="scientific">Periconia digitata</name>
    <dbReference type="NCBI Taxonomy" id="1303443"/>
    <lineage>
        <taxon>Eukaryota</taxon>
        <taxon>Fungi</taxon>
        <taxon>Dikarya</taxon>
        <taxon>Ascomycota</taxon>
        <taxon>Pezizomycotina</taxon>
        <taxon>Dothideomycetes</taxon>
        <taxon>Pleosporomycetidae</taxon>
        <taxon>Pleosporales</taxon>
        <taxon>Massarineae</taxon>
        <taxon>Periconiaceae</taxon>
        <taxon>Periconia</taxon>
    </lineage>
</organism>
<gene>
    <name evidence="1" type="ORF">PDIGIT_LOCUS12340</name>
</gene>
<sequence length="59" mass="6581">MVHVDRDGKTGRGRIAKGPCTLVSRLDCFMLMTMVKGRHSYPSILSDTQRHPCSPLLPL</sequence>
<evidence type="ECO:0000313" key="2">
    <source>
        <dbReference type="Proteomes" id="UP001152607"/>
    </source>
</evidence>
<dbReference type="AlphaFoldDB" id="A0A9W4UQB9"/>
<evidence type="ECO:0000313" key="1">
    <source>
        <dbReference type="EMBL" id="CAI6339192.1"/>
    </source>
</evidence>
<accession>A0A9W4UQB9</accession>
<keyword evidence="2" id="KW-1185">Reference proteome</keyword>
<protein>
    <submittedName>
        <fullName evidence="1">Uncharacterized protein</fullName>
    </submittedName>
</protein>